<reference evidence="2 3" key="1">
    <citation type="submission" date="2024-09" db="EMBL/GenBank/DDBJ databases">
        <title>T2T genomes of carrot and Alternaria dauci and their utility for understanding host-pathogen interaction during carrot leaf blight disease.</title>
        <authorList>
            <person name="Liu W."/>
            <person name="Xu S."/>
            <person name="Ou C."/>
            <person name="Liu X."/>
            <person name="Zhuang F."/>
            <person name="Deng X.W."/>
        </authorList>
    </citation>
    <scope>NUCLEOTIDE SEQUENCE [LARGE SCALE GENOMIC DNA]</scope>
    <source>
        <strain evidence="2 3">A2016</strain>
    </source>
</reference>
<feature type="transmembrane region" description="Helical" evidence="1">
    <location>
        <begin position="41"/>
        <end position="65"/>
    </location>
</feature>
<dbReference type="EMBL" id="JBHGVX010000001">
    <property type="protein sequence ID" value="KAL1801642.1"/>
    <property type="molecule type" value="Genomic_DNA"/>
</dbReference>
<accession>A0ABR3UZB0</accession>
<gene>
    <name evidence="2" type="ORF">ACET3X_001984</name>
</gene>
<feature type="transmembrane region" description="Helical" evidence="1">
    <location>
        <begin position="259"/>
        <end position="282"/>
    </location>
</feature>
<comment type="caution">
    <text evidence="2">The sequence shown here is derived from an EMBL/GenBank/DDBJ whole genome shotgun (WGS) entry which is preliminary data.</text>
</comment>
<dbReference type="RefSeq" id="XP_069312226.1">
    <property type="nucleotide sequence ID" value="XM_069447335.1"/>
</dbReference>
<evidence type="ECO:0000256" key="1">
    <source>
        <dbReference type="SAM" id="Phobius"/>
    </source>
</evidence>
<protein>
    <submittedName>
        <fullName evidence="2">Uncharacterized protein</fullName>
    </submittedName>
</protein>
<keyword evidence="1" id="KW-1133">Transmembrane helix</keyword>
<keyword evidence="1" id="KW-0812">Transmembrane</keyword>
<feature type="transmembrane region" description="Helical" evidence="1">
    <location>
        <begin position="143"/>
        <end position="162"/>
    </location>
</feature>
<name>A0ABR3UZB0_9PLEO</name>
<sequence>MTVLIELARRAMSHPQTSSFVKRAINGNGGRTPEYMDKVPIWSVAVVYGSIFVAAIAISLISYMLNQVVVTLCMVESPVAAITITHESSNDKEDSDEKETLLEAGPTVTLVNAKPITSSIRATVRHLVAHAGRWSRFRGFKIHALYSFLSGLSTTFFSGALHKVPGQAVIGAAITGAILANVHAAWTHKVVAMPTNASFWQRIPSKAHWKTLAVPAALKAVMPLVSVYLTAGVFTLLQLHNVGSEGHSIVTCAQKIGLIARFLAVIVFAVTCTLFLCLPAMVTLVRIEASLLPEDQDTIVPFDRTFGGKVVSKMMGGTGVVGFLEAWRSFNWEARRRLIKLFTKNFFIMVGMFVFVLHVVALEVFVFMGDAAGEIMAVSLHKEMGVPN</sequence>
<feature type="transmembrane region" description="Helical" evidence="1">
    <location>
        <begin position="212"/>
        <end position="239"/>
    </location>
</feature>
<evidence type="ECO:0000313" key="3">
    <source>
        <dbReference type="Proteomes" id="UP001578633"/>
    </source>
</evidence>
<dbReference type="Proteomes" id="UP001578633">
    <property type="component" value="Chromosome 1"/>
</dbReference>
<keyword evidence="3" id="KW-1185">Reference proteome</keyword>
<keyword evidence="1" id="KW-0472">Membrane</keyword>
<proteinExistence type="predicted"/>
<dbReference type="GeneID" id="96082306"/>
<feature type="transmembrane region" description="Helical" evidence="1">
    <location>
        <begin position="168"/>
        <end position="191"/>
    </location>
</feature>
<organism evidence="2 3">
    <name type="scientific">Alternaria dauci</name>
    <dbReference type="NCBI Taxonomy" id="48095"/>
    <lineage>
        <taxon>Eukaryota</taxon>
        <taxon>Fungi</taxon>
        <taxon>Dikarya</taxon>
        <taxon>Ascomycota</taxon>
        <taxon>Pezizomycotina</taxon>
        <taxon>Dothideomycetes</taxon>
        <taxon>Pleosporomycetidae</taxon>
        <taxon>Pleosporales</taxon>
        <taxon>Pleosporineae</taxon>
        <taxon>Pleosporaceae</taxon>
        <taxon>Alternaria</taxon>
        <taxon>Alternaria sect. Porri</taxon>
    </lineage>
</organism>
<evidence type="ECO:0000313" key="2">
    <source>
        <dbReference type="EMBL" id="KAL1801642.1"/>
    </source>
</evidence>
<feature type="transmembrane region" description="Helical" evidence="1">
    <location>
        <begin position="346"/>
        <end position="368"/>
    </location>
</feature>